<dbReference type="SUPFAM" id="SSF50939">
    <property type="entry name" value="Sialidases"/>
    <property type="match status" value="1"/>
</dbReference>
<dbReference type="PANTHER" id="PTHR47199:SF2">
    <property type="entry name" value="PHOTOSYSTEM II STABILITY_ASSEMBLY FACTOR HCF136, CHLOROPLASTIC"/>
    <property type="match status" value="1"/>
</dbReference>
<gene>
    <name evidence="1" type="ORF">SAMN06265377_2371</name>
</gene>
<dbReference type="InterPro" id="IPR015943">
    <property type="entry name" value="WD40/YVTN_repeat-like_dom_sf"/>
</dbReference>
<sequence>MRYSLPFVAILLIFSCSPKERSHNFSSVDVETVFQDSVSIRAIEFLDANTLAFAGSNGVFGTVDLKTNEVKSNVQEYDTIVPSFRAVAHTSTDFFMLSIASPALLYKTGDSGQMELVYKEEGEGVFYDSMKFWNDMEGIAVGDTMQGCLSIIITRDGGKSWSKLSCSQLPKSTEGEGAFAASNTNIEIVENKVWIGTTEGNVYSSMDKGKTWKVTSTPIVKDKPTQGIYSIDFLNEHLGFGIGGDYTDPESNSKNKIITRNGGKTWDLIADGQEPDYRSCVQFVPNTGGKDLVALGFQGVSYSNNGGKSWKKLSEEGFYTIRFLNDSVAYAAGKGRISKLLFK</sequence>
<keyword evidence="2" id="KW-1185">Reference proteome</keyword>
<accession>A0A285MVI3</accession>
<dbReference type="AlphaFoldDB" id="A0A285MVI3"/>
<dbReference type="Gene3D" id="2.130.10.10">
    <property type="entry name" value="YVTN repeat-like/Quinoprotein amine dehydrogenase"/>
    <property type="match status" value="1"/>
</dbReference>
<dbReference type="EMBL" id="OBEH01000003">
    <property type="protein sequence ID" value="SNZ00547.1"/>
    <property type="molecule type" value="Genomic_DNA"/>
</dbReference>
<name>A0A285MVI3_9FLAO</name>
<dbReference type="Proteomes" id="UP000219048">
    <property type="component" value="Unassembled WGS sequence"/>
</dbReference>
<protein>
    <submittedName>
        <fullName evidence="1">BNR/Asp-box repeat-containing protein</fullName>
    </submittedName>
</protein>
<dbReference type="InterPro" id="IPR002860">
    <property type="entry name" value="BNR_rpt"/>
</dbReference>
<dbReference type="InterPro" id="IPR036278">
    <property type="entry name" value="Sialidase_sf"/>
</dbReference>
<dbReference type="Pfam" id="PF02012">
    <property type="entry name" value="BNR"/>
    <property type="match status" value="1"/>
</dbReference>
<reference evidence="2" key="1">
    <citation type="submission" date="2017-09" db="EMBL/GenBank/DDBJ databases">
        <authorList>
            <person name="Varghese N."/>
            <person name="Submissions S."/>
        </authorList>
    </citation>
    <scope>NUCLEOTIDE SEQUENCE [LARGE SCALE GENOMIC DNA]</scope>
    <source>
        <strain evidence="2">DSM 25885</strain>
    </source>
</reference>
<dbReference type="PROSITE" id="PS51257">
    <property type="entry name" value="PROKAR_LIPOPROTEIN"/>
    <property type="match status" value="1"/>
</dbReference>
<dbReference type="PANTHER" id="PTHR47199">
    <property type="entry name" value="PHOTOSYSTEM II STABILITY/ASSEMBLY FACTOR HCF136, CHLOROPLASTIC"/>
    <property type="match status" value="1"/>
</dbReference>
<evidence type="ECO:0000313" key="1">
    <source>
        <dbReference type="EMBL" id="SNZ00547.1"/>
    </source>
</evidence>
<dbReference type="OrthoDB" id="9813892at2"/>
<organism evidence="1 2">
    <name type="scientific">Flagellimonas pacifica</name>
    <dbReference type="NCBI Taxonomy" id="1247520"/>
    <lineage>
        <taxon>Bacteria</taxon>
        <taxon>Pseudomonadati</taxon>
        <taxon>Bacteroidota</taxon>
        <taxon>Flavobacteriia</taxon>
        <taxon>Flavobacteriales</taxon>
        <taxon>Flavobacteriaceae</taxon>
        <taxon>Flagellimonas</taxon>
    </lineage>
</organism>
<evidence type="ECO:0000313" key="2">
    <source>
        <dbReference type="Proteomes" id="UP000219048"/>
    </source>
</evidence>
<dbReference type="RefSeq" id="WP_097045994.1">
    <property type="nucleotide sequence ID" value="NZ_OBEH01000003.1"/>
</dbReference>
<proteinExistence type="predicted"/>